<keyword evidence="3 7" id="KW-0812">Transmembrane</keyword>
<dbReference type="InterPro" id="IPR001619">
    <property type="entry name" value="Sec1-like"/>
</dbReference>
<evidence type="ECO:0000256" key="4">
    <source>
        <dbReference type="ARBA" id="ARBA00022989"/>
    </source>
</evidence>
<dbReference type="SUPFAM" id="SSF56815">
    <property type="entry name" value="Sec1/munc18-like (SM) proteins"/>
    <property type="match status" value="1"/>
</dbReference>
<dbReference type="InterPro" id="IPR005178">
    <property type="entry name" value="Ostalpha/TMEM184C"/>
</dbReference>
<dbReference type="Pfam" id="PF00995">
    <property type="entry name" value="Sec1"/>
    <property type="match status" value="1"/>
</dbReference>
<feature type="transmembrane region" description="Helical" evidence="7">
    <location>
        <begin position="213"/>
        <end position="234"/>
    </location>
</feature>
<feature type="transmembrane region" description="Helical" evidence="7">
    <location>
        <begin position="177"/>
        <end position="201"/>
    </location>
</feature>
<dbReference type="GO" id="GO:0016192">
    <property type="term" value="P:vesicle-mediated transport"/>
    <property type="evidence" value="ECO:0007669"/>
    <property type="project" value="InterPro"/>
</dbReference>
<dbReference type="InterPro" id="IPR036045">
    <property type="entry name" value="Sec1-like_sf"/>
</dbReference>
<dbReference type="Gene3D" id="1.25.40.60">
    <property type="match status" value="1"/>
</dbReference>
<comment type="subcellular location">
    <subcellularLocation>
        <location evidence="1">Membrane</location>
        <topology evidence="1">Multi-pass membrane protein</topology>
    </subcellularLocation>
</comment>
<evidence type="ECO:0000256" key="5">
    <source>
        <dbReference type="ARBA" id="ARBA00023136"/>
    </source>
</evidence>
<dbReference type="Proteomes" id="UP001164929">
    <property type="component" value="Chromosome 4"/>
</dbReference>
<comment type="similarity">
    <text evidence="2">Belongs to the STXBP/unc-18/SEC1 family.</text>
</comment>
<dbReference type="Gene3D" id="3.40.50.1910">
    <property type="match status" value="1"/>
</dbReference>
<accession>A0AAD6W7Q3</accession>
<evidence type="ECO:0000313" key="9">
    <source>
        <dbReference type="Proteomes" id="UP001164929"/>
    </source>
</evidence>
<evidence type="ECO:0000256" key="1">
    <source>
        <dbReference type="ARBA" id="ARBA00004141"/>
    </source>
</evidence>
<name>A0AAD6W7Q3_9ROSI</name>
<gene>
    <name evidence="8" type="ORF">NC653_012073</name>
</gene>
<keyword evidence="5 7" id="KW-0472">Membrane</keyword>
<organism evidence="8 9">
    <name type="scientific">Populus alba x Populus x berolinensis</name>
    <dbReference type="NCBI Taxonomy" id="444605"/>
    <lineage>
        <taxon>Eukaryota</taxon>
        <taxon>Viridiplantae</taxon>
        <taxon>Streptophyta</taxon>
        <taxon>Embryophyta</taxon>
        <taxon>Tracheophyta</taxon>
        <taxon>Spermatophyta</taxon>
        <taxon>Magnoliopsida</taxon>
        <taxon>eudicotyledons</taxon>
        <taxon>Gunneridae</taxon>
        <taxon>Pentapetalae</taxon>
        <taxon>rosids</taxon>
        <taxon>fabids</taxon>
        <taxon>Malpighiales</taxon>
        <taxon>Salicaceae</taxon>
        <taxon>Saliceae</taxon>
        <taxon>Populus</taxon>
    </lineage>
</organism>
<evidence type="ECO:0000256" key="6">
    <source>
        <dbReference type="SAM" id="MobiDB-lite"/>
    </source>
</evidence>
<comment type="caution">
    <text evidence="8">The sequence shown here is derived from an EMBL/GenBank/DDBJ whole genome shotgun (WGS) entry which is preliminary data.</text>
</comment>
<dbReference type="InterPro" id="IPR043154">
    <property type="entry name" value="Sec-1-like_dom1"/>
</dbReference>
<feature type="transmembrane region" description="Helical" evidence="7">
    <location>
        <begin position="65"/>
        <end position="84"/>
    </location>
</feature>
<protein>
    <submittedName>
        <fullName evidence="8">Uncharacterized protein</fullName>
    </submittedName>
</protein>
<dbReference type="InterPro" id="IPR043127">
    <property type="entry name" value="Sec-1-like_dom3a"/>
</dbReference>
<dbReference type="PANTHER" id="PTHR23423">
    <property type="entry name" value="ORGANIC SOLUTE TRANSPORTER-RELATED"/>
    <property type="match status" value="1"/>
</dbReference>
<sequence>MLHDCEHLREESQAMEYLQDLIVYIRFSTPLWSTLISGAFVLISLSLSFYLLFEHLSAYKNPEEQKFLIGVILMVPFYAVESFVSLLDPSISVDIEILRDCYESFAMYCFGRYLVACLGGEERTIEFLKREGRSSSKAPLLEHSHERGTIKHPFPMNYILKPWRLGQWFYQVVKFGIVQYMLIKSLTAVLAVILEAFGVYCEGDFKLRCGYPYIAVILNFSQSWALYCLVQFYTATKDELAHIKPLYKFLTFKSIVFLTWWQGVAIALLCSLGLFKSSIAQGLEFKSSLQDFIICIEIIYCCSSSCLFYREMNSEEKGDNSGISHSLEGLCIHPAQMGIASIVHLYVFPAKPYELMGDRFPGSVSVLGDYVSVDCPIDPDEVRDSERPTKLRLPQPDIDVRSGMTIKESVQDVVVGGGGFIVNDVRFTVNQAVEPVEKGIIKFNEKLHKISQDMKKHKDRRRTKDDSCIATASTARRVIRGIDDPLLNGSISDTGVARGKKHHRGTSGHTSGESGGESSSDQSYLIRGRRWLRIVFNLLAILFIAHACNSSTNQAPKYAGQRNLNHQITHLTLRALKWEIQNRCTNFGSVTCSCKWRVADANTVKWYVALFQFLHRLYKCIIRMLNLNQPLNATGTTNEEVYKILIYDKFCQNILSPLIHVKDLRKHGVTLYFLIDKDRKAVHDVPAVYFVQPSQVNVQRIVADASQSLYDSFHLNFSSSIPRPLLEDLASGTLNSESIDKISKVHDQYLEFVTLENNLFSLAQKACYVQLNDPSAGDREIEEIVEKVASGLFSVLATLAVVPVIRCPRGGPAEMVASVLDQKLRDHLLSKNNLFTEGGGFASSFQRPVLCLFDRNFELSVGIQHDFRYRPLVHDVLGLRLNRLSVQGEKGGMRSYELDSSDPFWVANGSLEFPEVAVEIETQLNKYKKDVDEVNRRTGGTDGAEFDGTDLIGNTKHLMNAVNSLPELTERKQVIDKHTNIATVLLGEIKERSLDSYAKKENDMMVRGGIDRNELLGVLRGKGTKIDKLRFAIIYLICSESINQSEVEAIETALRESEVDNCAFQYVKKMKSLNVSLASANSASRSNIVDWAEKLYGQSISAVTAGVKNLLSSDRQLALTRTVEALMEGKPNPEVDSYLVFDPRAPKSGSGTSSSHLKGPFKEAIVFMIGGGNYMEYGSLQEFAQRQQPVKHVIYGTTEILTGMEFVEQLTVLGQKMGLGSSVAPPAPTN</sequence>
<keyword evidence="4 7" id="KW-1133">Transmembrane helix</keyword>
<dbReference type="SMART" id="SM01417">
    <property type="entry name" value="Solute_trans_a"/>
    <property type="match status" value="1"/>
</dbReference>
<keyword evidence="9" id="KW-1185">Reference proteome</keyword>
<evidence type="ECO:0000256" key="3">
    <source>
        <dbReference type="ARBA" id="ARBA00022692"/>
    </source>
</evidence>
<dbReference type="Gene3D" id="3.90.830.10">
    <property type="entry name" value="Syntaxin Binding Protein 1, Chain A, domain 2"/>
    <property type="match status" value="1"/>
</dbReference>
<feature type="transmembrane region" description="Helical" evidence="7">
    <location>
        <begin position="31"/>
        <end position="53"/>
    </location>
</feature>
<dbReference type="EMBL" id="JAQIZT010000004">
    <property type="protein sequence ID" value="KAJ7001881.1"/>
    <property type="molecule type" value="Genomic_DNA"/>
</dbReference>
<dbReference type="AlphaFoldDB" id="A0AAD6W7Q3"/>
<evidence type="ECO:0000313" key="8">
    <source>
        <dbReference type="EMBL" id="KAJ7001881.1"/>
    </source>
</evidence>
<dbReference type="GO" id="GO:0016020">
    <property type="term" value="C:membrane"/>
    <property type="evidence" value="ECO:0007669"/>
    <property type="project" value="UniProtKB-SubCell"/>
</dbReference>
<feature type="compositionally biased region" description="Low complexity" evidence="6">
    <location>
        <begin position="507"/>
        <end position="520"/>
    </location>
</feature>
<dbReference type="Gene3D" id="3.40.50.2060">
    <property type="match status" value="1"/>
</dbReference>
<evidence type="ECO:0000256" key="2">
    <source>
        <dbReference type="ARBA" id="ARBA00009884"/>
    </source>
</evidence>
<reference evidence="8 9" key="1">
    <citation type="journal article" date="2023" name="Mol. Ecol. Resour.">
        <title>Chromosome-level genome assembly of a triploid poplar Populus alba 'Berolinensis'.</title>
        <authorList>
            <person name="Chen S."/>
            <person name="Yu Y."/>
            <person name="Wang X."/>
            <person name="Wang S."/>
            <person name="Zhang T."/>
            <person name="Zhou Y."/>
            <person name="He R."/>
            <person name="Meng N."/>
            <person name="Wang Y."/>
            <person name="Liu W."/>
            <person name="Liu Z."/>
            <person name="Liu J."/>
            <person name="Guo Q."/>
            <person name="Huang H."/>
            <person name="Sederoff R.R."/>
            <person name="Wang G."/>
            <person name="Qu G."/>
            <person name="Chen S."/>
        </authorList>
    </citation>
    <scope>NUCLEOTIDE SEQUENCE [LARGE SCALE GENOMIC DNA]</scope>
    <source>
        <strain evidence="8">SC-2020</strain>
    </source>
</reference>
<proteinExistence type="inferred from homology"/>
<dbReference type="Pfam" id="PF03619">
    <property type="entry name" value="Solute_trans_a"/>
    <property type="match status" value="1"/>
</dbReference>
<dbReference type="InterPro" id="IPR027482">
    <property type="entry name" value="Sec1-like_dom2"/>
</dbReference>
<feature type="transmembrane region" description="Helical" evidence="7">
    <location>
        <begin position="254"/>
        <end position="275"/>
    </location>
</feature>
<feature type="region of interest" description="Disordered" evidence="6">
    <location>
        <begin position="493"/>
        <end position="521"/>
    </location>
</feature>
<evidence type="ECO:0000256" key="7">
    <source>
        <dbReference type="SAM" id="Phobius"/>
    </source>
</evidence>